<dbReference type="GeneID" id="59254347"/>
<reference evidence="2 3" key="1">
    <citation type="journal article" date="2020" name="Phytopathology">
        <title>A high-quality genome resource of Botrytis fragariae, a new and rapidly spreading fungal pathogen causing strawberry gray mold in the U.S.A.</title>
        <authorList>
            <person name="Wu Y."/>
            <person name="Saski C.A."/>
            <person name="Schnabel G."/>
            <person name="Xiao S."/>
            <person name="Hu M."/>
        </authorList>
    </citation>
    <scope>NUCLEOTIDE SEQUENCE [LARGE SCALE GENOMIC DNA]</scope>
    <source>
        <strain evidence="2 3">BVB16</strain>
    </source>
</reference>
<feature type="region of interest" description="Disordered" evidence="1">
    <location>
        <begin position="389"/>
        <end position="483"/>
    </location>
</feature>
<evidence type="ECO:0008006" key="4">
    <source>
        <dbReference type="Google" id="ProtNLM"/>
    </source>
</evidence>
<name>A0A8H6EMU9_9HELO</name>
<dbReference type="InterPro" id="IPR036915">
    <property type="entry name" value="Cyclin-like_sf"/>
</dbReference>
<feature type="compositionally biased region" description="Basic and acidic residues" evidence="1">
    <location>
        <begin position="428"/>
        <end position="447"/>
    </location>
</feature>
<comment type="caution">
    <text evidence="2">The sequence shown here is derived from an EMBL/GenBank/DDBJ whole genome shotgun (WGS) entry which is preliminary data.</text>
</comment>
<gene>
    <name evidence="2" type="ORF">Bfra_000210</name>
</gene>
<proteinExistence type="predicted"/>
<evidence type="ECO:0000256" key="1">
    <source>
        <dbReference type="SAM" id="MobiDB-lite"/>
    </source>
</evidence>
<organism evidence="2 3">
    <name type="scientific">Botrytis fragariae</name>
    <dbReference type="NCBI Taxonomy" id="1964551"/>
    <lineage>
        <taxon>Eukaryota</taxon>
        <taxon>Fungi</taxon>
        <taxon>Dikarya</taxon>
        <taxon>Ascomycota</taxon>
        <taxon>Pezizomycotina</taxon>
        <taxon>Leotiomycetes</taxon>
        <taxon>Helotiales</taxon>
        <taxon>Sclerotiniaceae</taxon>
        <taxon>Botrytis</taxon>
    </lineage>
</organism>
<dbReference type="SUPFAM" id="SSF47954">
    <property type="entry name" value="Cyclin-like"/>
    <property type="match status" value="1"/>
</dbReference>
<dbReference type="OrthoDB" id="3505322at2759"/>
<dbReference type="RefSeq" id="XP_037196988.1">
    <property type="nucleotide sequence ID" value="XM_037330655.1"/>
</dbReference>
<dbReference type="AlphaFoldDB" id="A0A8H6EMU9"/>
<dbReference type="Gene3D" id="1.10.472.10">
    <property type="entry name" value="Cyclin-like"/>
    <property type="match status" value="1"/>
</dbReference>
<feature type="compositionally biased region" description="Basic and acidic residues" evidence="1">
    <location>
        <begin position="389"/>
        <end position="407"/>
    </location>
</feature>
<accession>A0A8H6EMU9</accession>
<feature type="compositionally biased region" description="Polar residues" evidence="1">
    <location>
        <begin position="466"/>
        <end position="476"/>
    </location>
</feature>
<protein>
    <recommendedName>
        <fullName evidence="4">Zinc finger PHD-type domain-containing protein</fullName>
    </recommendedName>
</protein>
<keyword evidence="3" id="KW-1185">Reference proteome</keyword>
<dbReference type="Proteomes" id="UP000531561">
    <property type="component" value="Unassembled WGS sequence"/>
</dbReference>
<sequence>MVGTNTELDNTQNTYRFSDIKGCEKIEKDCQAGNLPENVVNRAKYLWKMLSQATTDFSCLHLDETMNELQAVLVACCIYIACRQCEIPRTFIAIRVLTKTSSLEFRQSVRESFRIIQKYIFETKCSCLRAFRTPSKGCCQVCHRLYKNDAVSRISEALVFCVECSGANHMSCLTSLSATSPTPNPSSLICRRCIPCIIHPDVEQNPRKPTEKPLTTARNSVIVKSNDGKKIEKTFKLRDDRSQSPDLVREELRANLIDSKMIKWLMKRCRTLQKRQDEDIEKVLAHVQHDFLAQIEDAENATMKVLKGNHQAPRIKLSKAQEVYLGALQTNFLQFNLQSNLQSFLAKLQQTNNKTSGFKRNRSILEPSDEACEEFKTALVSCHSKTATERSVEYADSSSEPRRRDLPQHFQITSTGPQRSPKYSLDSELEKGEIQDHPELKFRKFEPGIRPGQQRKAKRARIVMQEQMTQSASQTAAPKKVDQTRAAYMERIDGLNDISAAKH</sequence>
<evidence type="ECO:0000313" key="3">
    <source>
        <dbReference type="Proteomes" id="UP000531561"/>
    </source>
</evidence>
<evidence type="ECO:0000313" key="2">
    <source>
        <dbReference type="EMBL" id="KAF5878043.1"/>
    </source>
</evidence>
<dbReference type="EMBL" id="JABFCT010000002">
    <property type="protein sequence ID" value="KAF5878043.1"/>
    <property type="molecule type" value="Genomic_DNA"/>
</dbReference>